<evidence type="ECO:0000256" key="5">
    <source>
        <dbReference type="ARBA" id="ARBA00022975"/>
    </source>
</evidence>
<dbReference type="EC" id="2.4.2.10" evidence="2 6"/>
<dbReference type="InterPro" id="IPR000836">
    <property type="entry name" value="PRTase_dom"/>
</dbReference>
<feature type="binding site" evidence="6">
    <location>
        <position position="96"/>
    </location>
    <ligand>
        <name>5-phospho-alpha-D-ribose 1-diphosphate</name>
        <dbReference type="ChEBI" id="CHEBI:58017"/>
        <note>ligand shared between dimeric partners</note>
    </ligand>
</feature>
<dbReference type="PANTHER" id="PTHR19278">
    <property type="entry name" value="OROTATE PHOSPHORIBOSYLTRANSFERASE"/>
    <property type="match status" value="1"/>
</dbReference>
<evidence type="ECO:0000256" key="3">
    <source>
        <dbReference type="ARBA" id="ARBA00022676"/>
    </source>
</evidence>
<feature type="domain" description="Phosphoribosyltransferase" evidence="7">
    <location>
        <begin position="42"/>
        <end position="160"/>
    </location>
</feature>
<gene>
    <name evidence="6 8" type="primary">pyrE</name>
    <name evidence="8" type="ORF">K1720_05340</name>
</gene>
<dbReference type="SUPFAM" id="SSF53271">
    <property type="entry name" value="PRTase-like"/>
    <property type="match status" value="1"/>
</dbReference>
<dbReference type="HAMAP" id="MF_01208">
    <property type="entry name" value="PyrE"/>
    <property type="match status" value="1"/>
</dbReference>
<reference evidence="8 9" key="1">
    <citation type="submission" date="2021-08" db="EMBL/GenBank/DDBJ databases">
        <title>Thermococcus onnuriiensis IOH2.</title>
        <authorList>
            <person name="Park Y.-J."/>
        </authorList>
    </citation>
    <scope>NUCLEOTIDE SEQUENCE [LARGE SCALE GENOMIC DNA]</scope>
    <source>
        <strain evidence="8 9">IOH2</strain>
    </source>
</reference>
<dbReference type="Pfam" id="PF00156">
    <property type="entry name" value="Pribosyltran"/>
    <property type="match status" value="1"/>
</dbReference>
<dbReference type="GeneID" id="72777748"/>
<comment type="subunit">
    <text evidence="6">Homodimer.</text>
</comment>
<name>A0A9E7M8P4_9EURY</name>
<comment type="caution">
    <text evidence="6">Lacks conserved residue(s) required for the propagation of feature annotation.</text>
</comment>
<dbReference type="GO" id="GO:0044205">
    <property type="term" value="P:'de novo' UMP biosynthetic process"/>
    <property type="evidence" value="ECO:0007669"/>
    <property type="project" value="UniProtKB-UniRule"/>
</dbReference>
<keyword evidence="6" id="KW-0460">Magnesium</keyword>
<feature type="binding site" description="in other chain" evidence="6">
    <location>
        <position position="97"/>
    </location>
    <ligand>
        <name>5-phospho-alpha-D-ribose 1-diphosphate</name>
        <dbReference type="ChEBI" id="CHEBI:58017"/>
        <note>ligand shared between dimeric partners</note>
    </ligand>
</feature>
<evidence type="ECO:0000313" key="8">
    <source>
        <dbReference type="EMBL" id="USG98984.1"/>
    </source>
</evidence>
<keyword evidence="5 6" id="KW-0665">Pyrimidine biosynthesis</keyword>
<dbReference type="InterPro" id="IPR004467">
    <property type="entry name" value="Or_phspho_trans_dom"/>
</dbReference>
<evidence type="ECO:0000256" key="1">
    <source>
        <dbReference type="ARBA" id="ARBA00004889"/>
    </source>
</evidence>
<comment type="pathway">
    <text evidence="1 6">Pyrimidine metabolism; UMP biosynthesis via de novo pathway; UMP from orotate: step 1/2.</text>
</comment>
<dbReference type="InterPro" id="IPR029057">
    <property type="entry name" value="PRTase-like"/>
</dbReference>
<dbReference type="CDD" id="cd06223">
    <property type="entry name" value="PRTases_typeI"/>
    <property type="match status" value="1"/>
</dbReference>
<dbReference type="PANTHER" id="PTHR19278:SF9">
    <property type="entry name" value="URIDINE 5'-MONOPHOSPHATE SYNTHASE"/>
    <property type="match status" value="1"/>
</dbReference>
<comment type="similarity">
    <text evidence="6">Belongs to the purine/pyrimidine phosphoribosyltransferase family. PyrE subfamily.</text>
</comment>
<keyword evidence="9" id="KW-1185">Reference proteome</keyword>
<dbReference type="InterPro" id="IPR023031">
    <property type="entry name" value="OPRT"/>
</dbReference>
<dbReference type="GO" id="GO:0004588">
    <property type="term" value="F:orotate phosphoribosyltransferase activity"/>
    <property type="evidence" value="ECO:0007669"/>
    <property type="project" value="UniProtKB-UniRule"/>
</dbReference>
<accession>A0A9E7M8P4</accession>
<dbReference type="RefSeq" id="WP_251947230.1">
    <property type="nucleotide sequence ID" value="NZ_CP080572.1"/>
</dbReference>
<organism evidence="8 9">
    <name type="scientific">Thermococcus argininiproducens</name>
    <dbReference type="NCBI Taxonomy" id="2866384"/>
    <lineage>
        <taxon>Archaea</taxon>
        <taxon>Methanobacteriati</taxon>
        <taxon>Methanobacteriota</taxon>
        <taxon>Thermococci</taxon>
        <taxon>Thermococcales</taxon>
        <taxon>Thermococcaceae</taxon>
        <taxon>Thermococcus</taxon>
    </lineage>
</organism>
<dbReference type="NCBIfam" id="TIGR00336">
    <property type="entry name" value="pyrE"/>
    <property type="match status" value="1"/>
</dbReference>
<comment type="cofactor">
    <cofactor evidence="6">
        <name>Mg(2+)</name>
        <dbReference type="ChEBI" id="CHEBI:18420"/>
    </cofactor>
</comment>
<dbReference type="Gene3D" id="3.40.50.2020">
    <property type="match status" value="1"/>
</dbReference>
<dbReference type="AlphaFoldDB" id="A0A9E7M8P4"/>
<proteinExistence type="inferred from homology"/>
<sequence>MELSKEKDLLIDLIFKEGAIEFGNFVLSSGKQSNYYINIKKLITNPQALKIIASLIKAKAESFSLEYDKIAGPELGAVPIAVSLALITDKPLLIVRKKKKDYGTGKQVEGDVKRGDRVLLVEDVTTTGGSVLRAAKILEMEGANIVAIIVVVDREEGAKQTLEKEGYMLIPLVTVGELFKYREK</sequence>
<dbReference type="KEGG" id="thei:K1720_05340"/>
<comment type="catalytic activity">
    <reaction evidence="6">
        <text>orotidine 5'-phosphate + diphosphate = orotate + 5-phospho-alpha-D-ribose 1-diphosphate</text>
        <dbReference type="Rhea" id="RHEA:10380"/>
        <dbReference type="ChEBI" id="CHEBI:30839"/>
        <dbReference type="ChEBI" id="CHEBI:33019"/>
        <dbReference type="ChEBI" id="CHEBI:57538"/>
        <dbReference type="ChEBI" id="CHEBI:58017"/>
        <dbReference type="EC" id="2.4.2.10"/>
    </reaction>
</comment>
<dbReference type="EMBL" id="CP080572">
    <property type="protein sequence ID" value="USG98984.1"/>
    <property type="molecule type" value="Genomic_DNA"/>
</dbReference>
<feature type="binding site" evidence="6">
    <location>
        <position position="126"/>
    </location>
    <ligand>
        <name>orotate</name>
        <dbReference type="ChEBI" id="CHEBI:30839"/>
    </ligand>
</feature>
<evidence type="ECO:0000256" key="4">
    <source>
        <dbReference type="ARBA" id="ARBA00022679"/>
    </source>
</evidence>
<evidence type="ECO:0000259" key="7">
    <source>
        <dbReference type="Pfam" id="PF00156"/>
    </source>
</evidence>
<feature type="binding site" evidence="6">
    <location>
        <position position="100"/>
    </location>
    <ligand>
        <name>5-phospho-alpha-D-ribose 1-diphosphate</name>
        <dbReference type="ChEBI" id="CHEBI:58017"/>
        <note>ligand shared between dimeric partners</note>
    </ligand>
</feature>
<evidence type="ECO:0000256" key="6">
    <source>
        <dbReference type="HAMAP-Rule" id="MF_01208"/>
    </source>
</evidence>
<evidence type="ECO:0000313" key="9">
    <source>
        <dbReference type="Proteomes" id="UP001056425"/>
    </source>
</evidence>
<keyword evidence="4 6" id="KW-0808">Transferase</keyword>
<feature type="binding site" evidence="6">
    <location>
        <position position="154"/>
    </location>
    <ligand>
        <name>orotate</name>
        <dbReference type="ChEBI" id="CHEBI:30839"/>
    </ligand>
</feature>
<comment type="function">
    <text evidence="6">Catalyzes the transfer of a ribosyl phosphate group from 5-phosphoribose 1-diphosphate to orotate, leading to the formation of orotidine monophosphate (OMP).</text>
</comment>
<dbReference type="GO" id="GO:0000287">
    <property type="term" value="F:magnesium ion binding"/>
    <property type="evidence" value="ECO:0007669"/>
    <property type="project" value="UniProtKB-UniRule"/>
</dbReference>
<protein>
    <recommendedName>
        <fullName evidence="2 6">Orotate phosphoribosyltransferase</fullName>
        <shortName evidence="6">OPRT</shortName>
        <shortName evidence="6">OPRTase</shortName>
        <ecNumber evidence="2 6">2.4.2.10</ecNumber>
    </recommendedName>
</protein>
<keyword evidence="3 6" id="KW-0328">Glycosyltransferase</keyword>
<dbReference type="GO" id="GO:0019856">
    <property type="term" value="P:pyrimidine nucleobase biosynthetic process"/>
    <property type="evidence" value="ECO:0007669"/>
    <property type="project" value="TreeGrafter"/>
</dbReference>
<dbReference type="Proteomes" id="UP001056425">
    <property type="component" value="Chromosome"/>
</dbReference>
<evidence type="ECO:0000256" key="2">
    <source>
        <dbReference type="ARBA" id="ARBA00011971"/>
    </source>
</evidence>
<feature type="binding site" description="in other chain" evidence="6">
    <location>
        <begin position="122"/>
        <end position="130"/>
    </location>
    <ligand>
        <name>5-phospho-alpha-D-ribose 1-diphosphate</name>
        <dbReference type="ChEBI" id="CHEBI:58017"/>
        <note>ligand shared between dimeric partners</note>
    </ligand>
</feature>